<feature type="transmembrane region" description="Helical" evidence="1">
    <location>
        <begin position="60"/>
        <end position="84"/>
    </location>
</feature>
<dbReference type="InterPro" id="IPR014729">
    <property type="entry name" value="Rossmann-like_a/b/a_fold"/>
</dbReference>
<dbReference type="InterPro" id="IPR003848">
    <property type="entry name" value="DUF218"/>
</dbReference>
<evidence type="ECO:0000313" key="3">
    <source>
        <dbReference type="EMBL" id="MCR1823082.1"/>
    </source>
</evidence>
<dbReference type="EMBL" id="JANKBY010000105">
    <property type="protein sequence ID" value="MCR1823082.1"/>
    <property type="molecule type" value="Genomic_DNA"/>
</dbReference>
<accession>A0A9X2S3H6</accession>
<feature type="transmembrane region" description="Helical" evidence="1">
    <location>
        <begin position="7"/>
        <end position="24"/>
    </location>
</feature>
<organism evidence="3 4">
    <name type="scientific">Terrisporobacter muris</name>
    <dbReference type="NCBI Taxonomy" id="2963284"/>
    <lineage>
        <taxon>Bacteria</taxon>
        <taxon>Bacillati</taxon>
        <taxon>Bacillota</taxon>
        <taxon>Clostridia</taxon>
        <taxon>Peptostreptococcales</taxon>
        <taxon>Peptostreptococcaceae</taxon>
        <taxon>Terrisporobacter</taxon>
    </lineage>
</organism>
<dbReference type="Proteomes" id="UP001140817">
    <property type="component" value="Unassembled WGS sequence"/>
</dbReference>
<dbReference type="AlphaFoldDB" id="A0A9X2S3H6"/>
<dbReference type="GO" id="GO:0043164">
    <property type="term" value="P:Gram-negative-bacterium-type cell wall biogenesis"/>
    <property type="evidence" value="ECO:0007669"/>
    <property type="project" value="TreeGrafter"/>
</dbReference>
<dbReference type="Pfam" id="PF02698">
    <property type="entry name" value="DUF218"/>
    <property type="match status" value="1"/>
</dbReference>
<keyword evidence="1" id="KW-1133">Transmembrane helix</keyword>
<evidence type="ECO:0000313" key="4">
    <source>
        <dbReference type="Proteomes" id="UP001140817"/>
    </source>
</evidence>
<reference evidence="3" key="1">
    <citation type="submission" date="2022-07" db="EMBL/GenBank/DDBJ databases">
        <title>Enhanced cultured diversity of the mouse gut microbiota enables custom-made synthetic communities.</title>
        <authorList>
            <person name="Afrizal A."/>
        </authorList>
    </citation>
    <scope>NUCLEOTIDE SEQUENCE</scope>
    <source>
        <strain evidence="3">DSM 29186</strain>
    </source>
</reference>
<gene>
    <name evidence="3" type="ORF">NSA58_09820</name>
</gene>
<keyword evidence="1" id="KW-0472">Membrane</keyword>
<proteinExistence type="predicted"/>
<feature type="domain" description="DUF218" evidence="2">
    <location>
        <begin position="96"/>
        <end position="215"/>
    </location>
</feature>
<dbReference type="PANTHER" id="PTHR30336">
    <property type="entry name" value="INNER MEMBRANE PROTEIN, PROBABLE PERMEASE"/>
    <property type="match status" value="1"/>
</dbReference>
<dbReference type="PANTHER" id="PTHR30336:SF4">
    <property type="entry name" value="ENVELOPE BIOGENESIS FACTOR ELYC"/>
    <property type="match status" value="1"/>
</dbReference>
<dbReference type="Gene3D" id="3.40.50.620">
    <property type="entry name" value="HUPs"/>
    <property type="match status" value="1"/>
</dbReference>
<name>A0A9X2S3H6_9FIRM</name>
<sequence length="254" mass="29045">MSKNIKLIIIFSIPAILALIEWGLSFSTVFISVSMMLIYVLIRVKNIAYKNKYTKVIYQIYRIIMILFISSFIILQSAIVINMYKTKDISNVKPIDTMIILGAKVNEDGVSKTLKLRLDKGIEYYNKNKDINIIVSGGQGEDEVTTEASAMRDYLLEKGVNEENIILEDKAATTLENIIFSKKIMKDLNLANRALIVTSDYHLFRGRFIASILGIDNEGLCSISGFSNRIYYMIREYPTSIIDLYRSIKLSFWN</sequence>
<dbReference type="GO" id="GO:0005886">
    <property type="term" value="C:plasma membrane"/>
    <property type="evidence" value="ECO:0007669"/>
    <property type="project" value="TreeGrafter"/>
</dbReference>
<keyword evidence="4" id="KW-1185">Reference proteome</keyword>
<keyword evidence="1" id="KW-0812">Transmembrane</keyword>
<dbReference type="RefSeq" id="WP_052232860.1">
    <property type="nucleotide sequence ID" value="NZ_JANKBY010000105.1"/>
</dbReference>
<evidence type="ECO:0000256" key="1">
    <source>
        <dbReference type="SAM" id="Phobius"/>
    </source>
</evidence>
<feature type="transmembrane region" description="Helical" evidence="1">
    <location>
        <begin position="30"/>
        <end position="48"/>
    </location>
</feature>
<comment type="caution">
    <text evidence="3">The sequence shown here is derived from an EMBL/GenBank/DDBJ whole genome shotgun (WGS) entry which is preliminary data.</text>
</comment>
<dbReference type="CDD" id="cd06259">
    <property type="entry name" value="YdcF-like"/>
    <property type="match status" value="1"/>
</dbReference>
<dbReference type="InterPro" id="IPR051599">
    <property type="entry name" value="Cell_Envelope_Assoc"/>
</dbReference>
<dbReference type="GO" id="GO:0000270">
    <property type="term" value="P:peptidoglycan metabolic process"/>
    <property type="evidence" value="ECO:0007669"/>
    <property type="project" value="TreeGrafter"/>
</dbReference>
<protein>
    <submittedName>
        <fullName evidence="3">YdcF family protein</fullName>
    </submittedName>
</protein>
<evidence type="ECO:0000259" key="2">
    <source>
        <dbReference type="Pfam" id="PF02698"/>
    </source>
</evidence>